<dbReference type="SUPFAM" id="SSF103481">
    <property type="entry name" value="Multidrug resistance efflux transporter EmrE"/>
    <property type="match status" value="1"/>
</dbReference>
<reference evidence="4 5" key="1">
    <citation type="submission" date="2012-03" db="EMBL/GenBank/DDBJ databases">
        <authorList>
            <person name="Durkin A.S."/>
            <person name="McCorrison J."/>
            <person name="Torralba M."/>
            <person name="Gillis M."/>
            <person name="Methe B."/>
            <person name="Sutton G."/>
            <person name="Nelson K.E."/>
        </authorList>
    </citation>
    <scope>NUCLEOTIDE SEQUENCE [LARGE SCALE GENOMIC DNA]</scope>
    <source>
        <strain evidence="4 5">F0468</strain>
    </source>
</reference>
<comment type="similarity">
    <text evidence="1">Belongs to the EamA transporter family.</text>
</comment>
<feature type="domain" description="EamA" evidence="3">
    <location>
        <begin position="1"/>
        <end position="49"/>
    </location>
</feature>
<evidence type="ECO:0000259" key="3">
    <source>
        <dbReference type="Pfam" id="PF00892"/>
    </source>
</evidence>
<evidence type="ECO:0000256" key="2">
    <source>
        <dbReference type="SAM" id="Phobius"/>
    </source>
</evidence>
<keyword evidence="5" id="KW-1185">Reference proteome</keyword>
<gene>
    <name evidence="4" type="ORF">HMPREF9970_2692</name>
</gene>
<dbReference type="AlphaFoldDB" id="I0R8I2"/>
<organism evidence="4 5">
    <name type="scientific">Lachnoanaerobaculum saburreum F0468</name>
    <dbReference type="NCBI Taxonomy" id="1095750"/>
    <lineage>
        <taxon>Bacteria</taxon>
        <taxon>Bacillati</taxon>
        <taxon>Bacillota</taxon>
        <taxon>Clostridia</taxon>
        <taxon>Lachnospirales</taxon>
        <taxon>Lachnospiraceae</taxon>
        <taxon>Lachnoanaerobaculum</taxon>
    </lineage>
</organism>
<name>I0R8I2_9FIRM</name>
<dbReference type="GO" id="GO:0016020">
    <property type="term" value="C:membrane"/>
    <property type="evidence" value="ECO:0007669"/>
    <property type="project" value="InterPro"/>
</dbReference>
<evidence type="ECO:0000256" key="1">
    <source>
        <dbReference type="ARBA" id="ARBA00007362"/>
    </source>
</evidence>
<keyword evidence="2" id="KW-0812">Transmembrane</keyword>
<comment type="caution">
    <text evidence="4">The sequence shown here is derived from an EMBL/GenBank/DDBJ whole genome shotgun (WGS) entry which is preliminary data.</text>
</comment>
<keyword evidence="2" id="KW-0472">Membrane</keyword>
<evidence type="ECO:0000313" key="5">
    <source>
        <dbReference type="Proteomes" id="UP000005039"/>
    </source>
</evidence>
<dbReference type="EMBL" id="AJGH01000060">
    <property type="protein sequence ID" value="EIC95990.1"/>
    <property type="molecule type" value="Genomic_DNA"/>
</dbReference>
<dbReference type="PATRIC" id="fig|1095750.3.peg.1248"/>
<dbReference type="eggNOG" id="COG0697">
    <property type="taxonomic scope" value="Bacteria"/>
</dbReference>
<feature type="transmembrane region" description="Helical" evidence="2">
    <location>
        <begin position="36"/>
        <end position="53"/>
    </location>
</feature>
<protein>
    <submittedName>
        <fullName evidence="4">EamA-like transporter domain protein</fullName>
    </submittedName>
</protein>
<sequence>MKHVSATASGILLSLESVMAAFMGIVVLHEPFTLNLFIGGTIIMFSFVLSEVLPKVTEK</sequence>
<accession>I0R8I2</accession>
<proteinExistence type="inferred from homology"/>
<evidence type="ECO:0000313" key="4">
    <source>
        <dbReference type="EMBL" id="EIC95990.1"/>
    </source>
</evidence>
<dbReference type="InterPro" id="IPR037185">
    <property type="entry name" value="EmrE-like"/>
</dbReference>
<keyword evidence="2" id="KW-1133">Transmembrane helix</keyword>
<dbReference type="InterPro" id="IPR000620">
    <property type="entry name" value="EamA_dom"/>
</dbReference>
<dbReference type="Proteomes" id="UP000005039">
    <property type="component" value="Unassembled WGS sequence"/>
</dbReference>
<dbReference type="Pfam" id="PF00892">
    <property type="entry name" value="EamA"/>
    <property type="match status" value="1"/>
</dbReference>